<dbReference type="AlphaFoldDB" id="A0A2N7TUB3"/>
<proteinExistence type="predicted"/>
<reference evidence="1 2" key="1">
    <citation type="submission" date="2018-01" db="EMBL/GenBank/DDBJ databases">
        <title>Halomonas endophytica sp. nov., isolated from storage liquid in the stems of Populus euphratica.</title>
        <authorList>
            <person name="Chen C."/>
        </authorList>
    </citation>
    <scope>NUCLEOTIDE SEQUENCE [LARGE SCALE GENOMIC DNA]</scope>
    <source>
        <strain evidence="1 2">MC28</strain>
    </source>
</reference>
<comment type="caution">
    <text evidence="1">The sequence shown here is derived from an EMBL/GenBank/DDBJ whole genome shotgun (WGS) entry which is preliminary data.</text>
</comment>
<protein>
    <submittedName>
        <fullName evidence="1">Uncharacterized protein</fullName>
    </submittedName>
</protein>
<keyword evidence="2" id="KW-1185">Reference proteome</keyword>
<evidence type="ECO:0000313" key="1">
    <source>
        <dbReference type="EMBL" id="PMR71780.1"/>
    </source>
</evidence>
<dbReference type="Proteomes" id="UP000235803">
    <property type="component" value="Unassembled WGS sequence"/>
</dbReference>
<sequence>MVCFWPFIEQAGEGWSRMDYMQAMEIANGVVINGFRQPKPELIPTQECSGDLYTLKVALKIEGMEFFIYQDLLDDGNKFFRNPFNEDSIDKEENTPLFNKIMLILRMKGVSEHQSAMFTPIVYDLIADKAYKSYLEDYAKKEKVMTLGKFISYFGMDETEAQSIASLLSDNTKEVQELKSAIMQLTPHSLFHEPIERNLGSWQLNTSKGKMSPEEFKRSLILDYGKPQSDLFS</sequence>
<name>A0A2N7TUB3_9GAMM</name>
<organism evidence="1 2">
    <name type="scientific">Billgrantia endophytica</name>
    <dbReference type="NCBI Taxonomy" id="2033802"/>
    <lineage>
        <taxon>Bacteria</taxon>
        <taxon>Pseudomonadati</taxon>
        <taxon>Pseudomonadota</taxon>
        <taxon>Gammaproteobacteria</taxon>
        <taxon>Oceanospirillales</taxon>
        <taxon>Halomonadaceae</taxon>
        <taxon>Billgrantia</taxon>
    </lineage>
</organism>
<accession>A0A2N7TUB3</accession>
<evidence type="ECO:0000313" key="2">
    <source>
        <dbReference type="Proteomes" id="UP000235803"/>
    </source>
</evidence>
<gene>
    <name evidence="1" type="ORF">C1H69_22875</name>
</gene>
<dbReference type="EMBL" id="PNRF01000050">
    <property type="protein sequence ID" value="PMR71780.1"/>
    <property type="molecule type" value="Genomic_DNA"/>
</dbReference>